<reference evidence="2 3" key="1">
    <citation type="submission" date="2016-10" db="EMBL/GenBank/DDBJ databases">
        <authorList>
            <person name="de Groot N.N."/>
        </authorList>
    </citation>
    <scope>NUCLEOTIDE SEQUENCE [LARGE SCALE GENOMIC DNA]</scope>
    <source>
        <strain evidence="2 3">DSM 23042</strain>
    </source>
</reference>
<accession>A0A1H9X9P5</accession>
<protein>
    <submittedName>
        <fullName evidence="2">Uncharacterized protein</fullName>
    </submittedName>
</protein>
<keyword evidence="3" id="KW-1185">Reference proteome</keyword>
<keyword evidence="1" id="KW-0732">Signal</keyword>
<dbReference type="EMBL" id="FOGU01000022">
    <property type="protein sequence ID" value="SES42771.1"/>
    <property type="molecule type" value="Genomic_DNA"/>
</dbReference>
<dbReference type="AlphaFoldDB" id="A0A1H9X9P5"/>
<dbReference type="RefSeq" id="WP_092696412.1">
    <property type="nucleotide sequence ID" value="NZ_CBDDGO010000004.1"/>
</dbReference>
<evidence type="ECO:0000313" key="2">
    <source>
        <dbReference type="EMBL" id="SES42771.1"/>
    </source>
</evidence>
<evidence type="ECO:0000313" key="3">
    <source>
        <dbReference type="Proteomes" id="UP000198885"/>
    </source>
</evidence>
<feature type="chain" id="PRO_5011738218" evidence="1">
    <location>
        <begin position="22"/>
        <end position="81"/>
    </location>
</feature>
<gene>
    <name evidence="2" type="ORF">SAMN04490244_1223</name>
</gene>
<dbReference type="Proteomes" id="UP000198885">
    <property type="component" value="Unassembled WGS sequence"/>
</dbReference>
<organism evidence="2 3">
    <name type="scientific">Tranquillimonas rosea</name>
    <dbReference type="NCBI Taxonomy" id="641238"/>
    <lineage>
        <taxon>Bacteria</taxon>
        <taxon>Pseudomonadati</taxon>
        <taxon>Pseudomonadota</taxon>
        <taxon>Alphaproteobacteria</taxon>
        <taxon>Rhodobacterales</taxon>
        <taxon>Roseobacteraceae</taxon>
        <taxon>Tranquillimonas</taxon>
    </lineage>
</organism>
<feature type="signal peptide" evidence="1">
    <location>
        <begin position="1"/>
        <end position="21"/>
    </location>
</feature>
<sequence>MKLHILLVAAALAVTGGVANAARDQLSTSVYHSLKKVRADPTNLDTMTTSQIVQLKSIFSGSDTQDSQRKLEAMKILDDLN</sequence>
<proteinExistence type="predicted"/>
<evidence type="ECO:0000256" key="1">
    <source>
        <dbReference type="SAM" id="SignalP"/>
    </source>
</evidence>
<name>A0A1H9X9P5_9RHOB</name>